<dbReference type="AlphaFoldDB" id="A0A023B3A0"/>
<dbReference type="GeneID" id="22914020"/>
<sequence length="274" mass="29888">MPGASKTKKIAIRKTRDVPGPEPSRTAGIMNKASLDRKRAMAALPTSMHKAPTDKVKAEIGWRRSGQAETKGAALKGVDVGEALGEVRIIPLPHGVSGDDAEILLLVKEPRMNWLNVFKHRRLGPEDCLAATTTTTTTDGHFSVFDKTKLKGAKEKVKGAKIVVFDPRVPELVAFVSKYCSRMLQFTHQHDTRPADLDPFLQAFRKQTCVRIGGRGSSNSVTHATIGNVCMTSSQIQDNARALVKQLEASPDITIQFVIVETASGERNVVYDCT</sequence>
<evidence type="ECO:0000313" key="2">
    <source>
        <dbReference type="EMBL" id="EZG55375.1"/>
    </source>
</evidence>
<dbReference type="VEuPathDB" id="CryptoDB:GNI_113860"/>
<dbReference type="SUPFAM" id="SSF56808">
    <property type="entry name" value="Ribosomal protein L1"/>
    <property type="match status" value="1"/>
</dbReference>
<dbReference type="InterPro" id="IPR023674">
    <property type="entry name" value="Ribosomal_uL1-like"/>
</dbReference>
<evidence type="ECO:0000256" key="1">
    <source>
        <dbReference type="SAM" id="MobiDB-lite"/>
    </source>
</evidence>
<name>A0A023B3A0_GRENI</name>
<feature type="compositionally biased region" description="Basic residues" evidence="1">
    <location>
        <begin position="1"/>
        <end position="13"/>
    </location>
</feature>
<reference evidence="2" key="1">
    <citation type="submission" date="2013-12" db="EMBL/GenBank/DDBJ databases">
        <authorList>
            <person name="Omoto C.K."/>
            <person name="Sibley D."/>
            <person name="Venepally P."/>
            <person name="Hadjithomas M."/>
            <person name="Karamycheva S."/>
            <person name="Brunk B."/>
            <person name="Roos D."/>
            <person name="Caler E."/>
            <person name="Lorenzi H."/>
        </authorList>
    </citation>
    <scope>NUCLEOTIDE SEQUENCE</scope>
</reference>
<evidence type="ECO:0000313" key="3">
    <source>
        <dbReference type="Proteomes" id="UP000019763"/>
    </source>
</evidence>
<keyword evidence="3" id="KW-1185">Reference proteome</keyword>
<proteinExistence type="predicted"/>
<protein>
    <submittedName>
        <fullName evidence="2">Ribosomal L1p/L10e family protein</fullName>
    </submittedName>
</protein>
<accession>A0A023B3A0</accession>
<gene>
    <name evidence="2" type="ORF">GNI_113860</name>
</gene>
<organism evidence="2 3">
    <name type="scientific">Gregarina niphandrodes</name>
    <name type="common">Septate eugregarine</name>
    <dbReference type="NCBI Taxonomy" id="110365"/>
    <lineage>
        <taxon>Eukaryota</taxon>
        <taxon>Sar</taxon>
        <taxon>Alveolata</taxon>
        <taxon>Apicomplexa</taxon>
        <taxon>Conoidasida</taxon>
        <taxon>Gregarinasina</taxon>
        <taxon>Eugregarinorida</taxon>
        <taxon>Gregarinidae</taxon>
        <taxon>Gregarina</taxon>
    </lineage>
</organism>
<feature type="region of interest" description="Disordered" evidence="1">
    <location>
        <begin position="1"/>
        <end position="28"/>
    </location>
</feature>
<comment type="caution">
    <text evidence="2">The sequence shown here is derived from an EMBL/GenBank/DDBJ whole genome shotgun (WGS) entry which is preliminary data.</text>
</comment>
<dbReference type="RefSeq" id="XP_011131599.1">
    <property type="nucleotide sequence ID" value="XM_011133297.1"/>
</dbReference>
<dbReference type="Proteomes" id="UP000019763">
    <property type="component" value="Unassembled WGS sequence"/>
</dbReference>
<dbReference type="EMBL" id="AFNH02000850">
    <property type="protein sequence ID" value="EZG55375.1"/>
    <property type="molecule type" value="Genomic_DNA"/>
</dbReference>